<organism evidence="1 2">
    <name type="scientific">Pseudomonas moraviensis</name>
    <dbReference type="NCBI Taxonomy" id="321662"/>
    <lineage>
        <taxon>Bacteria</taxon>
        <taxon>Pseudomonadati</taxon>
        <taxon>Pseudomonadota</taxon>
        <taxon>Gammaproteobacteria</taxon>
        <taxon>Pseudomonadales</taxon>
        <taxon>Pseudomonadaceae</taxon>
        <taxon>Pseudomonas</taxon>
    </lineage>
</organism>
<protein>
    <recommendedName>
        <fullName evidence="3">Rhs element Vgr protein</fullName>
    </recommendedName>
</protein>
<name>A0A7Y9VXX6_9PSED</name>
<dbReference type="EMBL" id="JACCAT010000001">
    <property type="protein sequence ID" value="NYH10586.1"/>
    <property type="molecule type" value="Genomic_DNA"/>
</dbReference>
<dbReference type="AlphaFoldDB" id="A0A7Y9VXX6"/>
<reference evidence="1 2" key="1">
    <citation type="submission" date="2020-07" db="EMBL/GenBank/DDBJ databases">
        <title>Exploring microbial biodiversity for novel pathways involved in the catabolism of aromatic compounds derived from lignin.</title>
        <authorList>
            <person name="Elkins J."/>
        </authorList>
    </citation>
    <scope>NUCLEOTIDE SEQUENCE [LARGE SCALE GENOMIC DNA]</scope>
    <source>
        <strain evidence="1 2">VanB</strain>
    </source>
</reference>
<proteinExistence type="predicted"/>
<evidence type="ECO:0000313" key="1">
    <source>
        <dbReference type="EMBL" id="NYH10586.1"/>
    </source>
</evidence>
<sequence length="133" mass="13623">MFFDGLPAARMTDKSACGSPITGGVSATVFINGLNAAMLDSTGGHGNVVVGGSGTVIIGQSGGGAAFSGLLPMPVHFNDRMQVINEITGEPMPNHPYAIQRADGSVEHGVTNDAGFTHTVSSHLPESIKLFVE</sequence>
<comment type="caution">
    <text evidence="1">The sequence shown here is derived from an EMBL/GenBank/DDBJ whole genome shotgun (WGS) entry which is preliminary data.</text>
</comment>
<dbReference type="Proteomes" id="UP000553035">
    <property type="component" value="Unassembled WGS sequence"/>
</dbReference>
<gene>
    <name evidence="1" type="ORF">GGI52_003629</name>
</gene>
<evidence type="ECO:0008006" key="3">
    <source>
        <dbReference type="Google" id="ProtNLM"/>
    </source>
</evidence>
<accession>A0A7Y9VXX6</accession>
<evidence type="ECO:0000313" key="2">
    <source>
        <dbReference type="Proteomes" id="UP000553035"/>
    </source>
</evidence>